<dbReference type="eggNOG" id="COG0484">
    <property type="taxonomic scope" value="Bacteria"/>
</dbReference>
<evidence type="ECO:0000313" key="3">
    <source>
        <dbReference type="EMBL" id="GAK60915.1"/>
    </source>
</evidence>
<proteinExistence type="predicted"/>
<dbReference type="InterPro" id="IPR036869">
    <property type="entry name" value="J_dom_sf"/>
</dbReference>
<gene>
    <name evidence="3" type="ORF">U27_00813</name>
</gene>
<feature type="domain" description="J" evidence="2">
    <location>
        <begin position="4"/>
        <end position="66"/>
    </location>
</feature>
<reference evidence="3" key="1">
    <citation type="journal article" date="2015" name="PeerJ">
        <title>First genomic representation of candidate bacterial phylum KSB3 points to enhanced environmental sensing as a trigger of wastewater bulking.</title>
        <authorList>
            <person name="Sekiguchi Y."/>
            <person name="Ohashi A."/>
            <person name="Parks D.H."/>
            <person name="Yamauchi T."/>
            <person name="Tyson G.W."/>
            <person name="Hugenholtz P."/>
        </authorList>
    </citation>
    <scope>NUCLEOTIDE SEQUENCE [LARGE SCALE GENOMIC DNA]</scope>
</reference>
<dbReference type="InterPro" id="IPR051938">
    <property type="entry name" value="Apopto_cytoskel_mod"/>
</dbReference>
<keyword evidence="4" id="KW-1185">Reference proteome</keyword>
<name>A0A081C8L0_VECG1</name>
<keyword evidence="1" id="KW-0143">Chaperone</keyword>
<dbReference type="Pfam" id="PF00226">
    <property type="entry name" value="DnaJ"/>
    <property type="match status" value="1"/>
</dbReference>
<dbReference type="AlphaFoldDB" id="A0A081C8L0"/>
<organism evidence="3">
    <name type="scientific">Vecturithrix granuli</name>
    <dbReference type="NCBI Taxonomy" id="1499967"/>
    <lineage>
        <taxon>Bacteria</taxon>
        <taxon>Candidatus Moduliflexota</taxon>
        <taxon>Candidatus Vecturitrichia</taxon>
        <taxon>Candidatus Vecturitrichales</taxon>
        <taxon>Candidatus Vecturitrichaceae</taxon>
        <taxon>Candidatus Vecturithrix</taxon>
    </lineage>
</organism>
<dbReference type="HOGENOM" id="CLU_1164399_0_0_0"/>
<dbReference type="CDD" id="cd06257">
    <property type="entry name" value="DnaJ"/>
    <property type="match status" value="1"/>
</dbReference>
<keyword evidence="3" id="KW-0346">Stress response</keyword>
<evidence type="ECO:0000259" key="2">
    <source>
        <dbReference type="PROSITE" id="PS50076"/>
    </source>
</evidence>
<dbReference type="PROSITE" id="PS50076">
    <property type="entry name" value="DNAJ_2"/>
    <property type="match status" value="1"/>
</dbReference>
<dbReference type="Gene3D" id="1.10.287.110">
    <property type="entry name" value="DnaJ domain"/>
    <property type="match status" value="1"/>
</dbReference>
<dbReference type="EMBL" id="DF820475">
    <property type="protein sequence ID" value="GAK60915.1"/>
    <property type="molecule type" value="Genomic_DNA"/>
</dbReference>
<evidence type="ECO:0000313" key="4">
    <source>
        <dbReference type="Proteomes" id="UP000030661"/>
    </source>
</evidence>
<dbReference type="PANTHER" id="PTHR44145:SF3">
    <property type="entry name" value="DNAJ HOMOLOG SUBFAMILY A MEMBER 3, MITOCHONDRIAL"/>
    <property type="match status" value="1"/>
</dbReference>
<accession>A0A081C8L0</accession>
<protein>
    <submittedName>
        <fullName evidence="3">Heat shock protein DnaJ domain protein</fullName>
    </submittedName>
</protein>
<dbReference type="SUPFAM" id="SSF46565">
    <property type="entry name" value="Chaperone J-domain"/>
    <property type="match status" value="1"/>
</dbReference>
<dbReference type="Gene3D" id="6.20.20.10">
    <property type="match status" value="1"/>
</dbReference>
<dbReference type="PANTHER" id="PTHR44145">
    <property type="entry name" value="DNAJ HOMOLOG SUBFAMILY A MEMBER 3, MITOCHONDRIAL"/>
    <property type="match status" value="1"/>
</dbReference>
<dbReference type="PRINTS" id="PR00625">
    <property type="entry name" value="JDOMAIN"/>
</dbReference>
<evidence type="ECO:0000256" key="1">
    <source>
        <dbReference type="ARBA" id="ARBA00023186"/>
    </source>
</evidence>
<dbReference type="Proteomes" id="UP000030661">
    <property type="component" value="Unassembled WGS sequence"/>
</dbReference>
<dbReference type="InterPro" id="IPR001623">
    <property type="entry name" value="DnaJ_domain"/>
</dbReference>
<sequence>MKKNYYIILEVTRDASPEEIKSAYRRKAKELHPDHYGENREPFQSVQEAYSVLSDPTRRRAHDETLDREQHGQVPIRQRATQYPRHPKAEPLIPEERPFDVEDLSLSQSFRTYRPSFEEFFDRLWNNFSLFGHPKAEERENLTIEIPLSSEQARRGGRVRIALPAQKPCQTCGGRGWIGPFPCLRCDGGGVISGEVPVEVSYPAGISGSYITQLPLDQFGIHNFYLTVYFRVSGWE</sequence>
<dbReference type="SMART" id="SM00271">
    <property type="entry name" value="DnaJ"/>
    <property type="match status" value="1"/>
</dbReference>
<dbReference type="STRING" id="1499967.U27_00813"/>